<dbReference type="PANTHER" id="PTHR37953">
    <property type="entry name" value="UPF0127 PROTEIN MJ1496"/>
    <property type="match status" value="1"/>
</dbReference>
<reference evidence="1 2" key="1">
    <citation type="submission" date="2018-08" db="EMBL/GenBank/DDBJ databases">
        <title>Complete genome sequencing of Blastochloris tepida GI.</title>
        <authorList>
            <person name="Tsukatani Y."/>
            <person name="Mori H."/>
        </authorList>
    </citation>
    <scope>NUCLEOTIDE SEQUENCE [LARGE SCALE GENOMIC DNA]</scope>
    <source>
        <strain evidence="1 2">GI</strain>
    </source>
</reference>
<dbReference type="AlphaFoldDB" id="A0A348FYR6"/>
<evidence type="ECO:0008006" key="3">
    <source>
        <dbReference type="Google" id="ProtNLM"/>
    </source>
</evidence>
<dbReference type="Proteomes" id="UP000266934">
    <property type="component" value="Chromosome"/>
</dbReference>
<dbReference type="Pfam" id="PF02643">
    <property type="entry name" value="DUF192"/>
    <property type="match status" value="1"/>
</dbReference>
<evidence type="ECO:0000313" key="2">
    <source>
        <dbReference type="Proteomes" id="UP000266934"/>
    </source>
</evidence>
<dbReference type="EMBL" id="AP018907">
    <property type="protein sequence ID" value="BBF92449.1"/>
    <property type="molecule type" value="Genomic_DNA"/>
</dbReference>
<dbReference type="KEGG" id="blag:BLTE_11340"/>
<dbReference type="PANTHER" id="PTHR37953:SF1">
    <property type="entry name" value="UPF0127 PROTEIN MJ1496"/>
    <property type="match status" value="1"/>
</dbReference>
<protein>
    <recommendedName>
        <fullName evidence="3">DUF192 domain-containing protein</fullName>
    </recommendedName>
</protein>
<evidence type="ECO:0000313" key="1">
    <source>
        <dbReference type="EMBL" id="BBF92449.1"/>
    </source>
</evidence>
<name>A0A348FYR6_9HYPH</name>
<proteinExistence type="predicted"/>
<organism evidence="1 2">
    <name type="scientific">Blastochloris tepida</name>
    <dbReference type="NCBI Taxonomy" id="2233851"/>
    <lineage>
        <taxon>Bacteria</taxon>
        <taxon>Pseudomonadati</taxon>
        <taxon>Pseudomonadota</taxon>
        <taxon>Alphaproteobacteria</taxon>
        <taxon>Hyphomicrobiales</taxon>
        <taxon>Blastochloridaceae</taxon>
        <taxon>Blastochloris</taxon>
    </lineage>
</organism>
<gene>
    <name evidence="1" type="ORF">BLTE_11340</name>
</gene>
<sequence>MASLIRRMLDEMTAARRAGAVLPALLLAALAVVFVLAPAGQGLADSAKGIGSPAIELPAGVPPVRFGGPEPLEIATRSGVRSFDVELAIDEAQRARGLMYRRSLPAGRGMLFDFGTERDVAMWMQNTYVSLDMVFIRDDGRIVRVAERTTPLSTATVESGAPVRFVLELPAGSAKALGIAAGDRVAHRLIGR</sequence>
<dbReference type="InterPro" id="IPR003795">
    <property type="entry name" value="DUF192"/>
</dbReference>
<keyword evidence="2" id="KW-1185">Reference proteome</keyword>
<accession>A0A348FYR6</accession>
<dbReference type="Gene3D" id="2.60.120.1140">
    <property type="entry name" value="Protein of unknown function DUF192"/>
    <property type="match status" value="1"/>
</dbReference>
<dbReference type="InterPro" id="IPR038695">
    <property type="entry name" value="Saro_0823-like_sf"/>
</dbReference>